<dbReference type="EMBL" id="CAJZBQ010000048">
    <property type="protein sequence ID" value="CAG9329805.1"/>
    <property type="molecule type" value="Genomic_DNA"/>
</dbReference>
<dbReference type="SUPFAM" id="SSF47473">
    <property type="entry name" value="EF-hand"/>
    <property type="match status" value="1"/>
</dbReference>
<comment type="caution">
    <text evidence="1">The sequence shown here is derived from an EMBL/GenBank/DDBJ whole genome shotgun (WGS) entry which is preliminary data.</text>
</comment>
<gene>
    <name evidence="1" type="ORF">BSTOLATCC_MIC49421</name>
</gene>
<evidence type="ECO:0000313" key="1">
    <source>
        <dbReference type="EMBL" id="CAG9329805.1"/>
    </source>
</evidence>
<dbReference type="Proteomes" id="UP001162131">
    <property type="component" value="Unassembled WGS sequence"/>
</dbReference>
<dbReference type="AlphaFoldDB" id="A0AAU9JTV9"/>
<accession>A0AAU9JTV9</accession>
<name>A0AAU9JTV9_9CILI</name>
<evidence type="ECO:0000313" key="2">
    <source>
        <dbReference type="Proteomes" id="UP001162131"/>
    </source>
</evidence>
<organism evidence="1 2">
    <name type="scientific">Blepharisma stoltei</name>
    <dbReference type="NCBI Taxonomy" id="1481888"/>
    <lineage>
        <taxon>Eukaryota</taxon>
        <taxon>Sar</taxon>
        <taxon>Alveolata</taxon>
        <taxon>Ciliophora</taxon>
        <taxon>Postciliodesmatophora</taxon>
        <taxon>Heterotrichea</taxon>
        <taxon>Heterotrichida</taxon>
        <taxon>Blepharismidae</taxon>
        <taxon>Blepharisma</taxon>
    </lineage>
</organism>
<keyword evidence="2" id="KW-1185">Reference proteome</keyword>
<dbReference type="InterPro" id="IPR011992">
    <property type="entry name" value="EF-hand-dom_pair"/>
</dbReference>
<reference evidence="1" key="1">
    <citation type="submission" date="2021-09" db="EMBL/GenBank/DDBJ databases">
        <authorList>
            <consortium name="AG Swart"/>
            <person name="Singh M."/>
            <person name="Singh A."/>
            <person name="Seah K."/>
            <person name="Emmerich C."/>
        </authorList>
    </citation>
    <scope>NUCLEOTIDE SEQUENCE</scope>
    <source>
        <strain evidence="1">ATCC30299</strain>
    </source>
</reference>
<proteinExistence type="predicted"/>
<protein>
    <submittedName>
        <fullName evidence="1">Uncharacterized protein</fullName>
    </submittedName>
</protein>
<sequence length="279" mass="32699">MTDQITHMASSSENLENLIEITEIYDMFKKYVDLKYLKKARKKTRESIVFPSENKGILQSPKSFSINEIEKYKRYQSLPCIFASLAISTNSSSSSGSKIYSPEECQFIFKNFSILFLRNFSEGGSRTSEENPQIHIKNIIQHYLNCFISSQTLMSMLTFPFNNSKWIDMKTFLQSIEAIHMDPPDKNSFFYKEPSNTSRKNFTMQKLLFFFKLTEFCGEKNLKKEKLQIAISMALKKTKRGRDCEIVADWIFERMNLAAKVKKDSITFDEFYRIMKIDK</sequence>